<dbReference type="HOGENOM" id="CLU_1710691_0_0_5"/>
<dbReference type="Proteomes" id="UP000002586">
    <property type="component" value="Chromosome"/>
</dbReference>
<organism evidence="1 2">
    <name type="scientific">Magnetococcus marinus (strain ATCC BAA-1437 / JCM 17883 / MC-1)</name>
    <dbReference type="NCBI Taxonomy" id="156889"/>
    <lineage>
        <taxon>Bacteria</taxon>
        <taxon>Pseudomonadati</taxon>
        <taxon>Pseudomonadota</taxon>
        <taxon>Magnetococcia</taxon>
        <taxon>Magnetococcales</taxon>
        <taxon>Magnetococcaceae</taxon>
        <taxon>Magnetococcus</taxon>
    </lineage>
</organism>
<dbReference type="AlphaFoldDB" id="A0L978"/>
<dbReference type="eggNOG" id="ENOG50337XD">
    <property type="taxonomic scope" value="Bacteria"/>
</dbReference>
<dbReference type="RefSeq" id="WP_011713656.1">
    <property type="nucleotide sequence ID" value="NC_008576.1"/>
</dbReference>
<name>A0L978_MAGMM</name>
<accession>A0L978</accession>
<evidence type="ECO:0000313" key="1">
    <source>
        <dbReference type="EMBL" id="ABK44521.1"/>
    </source>
</evidence>
<keyword evidence="2" id="KW-1185">Reference proteome</keyword>
<gene>
    <name evidence="1" type="ordered locus">Mmc1_2020</name>
</gene>
<reference evidence="2" key="1">
    <citation type="journal article" date="2009" name="Appl. Environ. Microbiol.">
        <title>Complete genome sequence of the chemolithoautotrophic marine magnetotactic coccus strain MC-1.</title>
        <authorList>
            <person name="Schubbe S."/>
            <person name="Williams T.J."/>
            <person name="Xie G."/>
            <person name="Kiss H.E."/>
            <person name="Brettin T.S."/>
            <person name="Martinez D."/>
            <person name="Ross C.A."/>
            <person name="Schuler D."/>
            <person name="Cox B.L."/>
            <person name="Nealson K.H."/>
            <person name="Bazylinski D.A."/>
        </authorList>
    </citation>
    <scope>NUCLEOTIDE SEQUENCE [LARGE SCALE GENOMIC DNA]</scope>
    <source>
        <strain evidence="2">ATCC BAA-1437 / JCM 17883 / MC-1</strain>
    </source>
</reference>
<dbReference type="KEGG" id="mgm:Mmc1_2020"/>
<sequence>MAYPALLQLNDLDAYRQHFEATYCQGPIATFDGIAVRFRKSDFDHCCFESSRRNKIKDSFSPKRAERLDWIKTALQDPDSDRFIGWDGKRKRYDNNRRVTLVVSNYVVVIALTSRKTARFITAYVADTPRSLEKIKASPKWT</sequence>
<dbReference type="EMBL" id="CP000471">
    <property type="protein sequence ID" value="ABK44521.1"/>
    <property type="molecule type" value="Genomic_DNA"/>
</dbReference>
<evidence type="ECO:0000313" key="2">
    <source>
        <dbReference type="Proteomes" id="UP000002586"/>
    </source>
</evidence>
<dbReference type="STRING" id="156889.Mmc1_2020"/>
<protein>
    <recommendedName>
        <fullName evidence="3">Phage-Barnase-EndoU-ColicinE5/D-RelE like nuclease 3 domain-containing protein</fullName>
    </recommendedName>
</protein>
<evidence type="ECO:0008006" key="3">
    <source>
        <dbReference type="Google" id="ProtNLM"/>
    </source>
</evidence>
<proteinExistence type="predicted"/>
<reference evidence="1 2" key="2">
    <citation type="journal article" date="2012" name="Int. J. Syst. Evol. Microbiol.">
        <title>Magnetococcus marinus gen. nov., sp. nov., a marine, magnetotactic bacterium that represents a novel lineage (Magnetococcaceae fam. nov.; Magnetococcales ord. nov.) at the base of the Alphaproteobacteria.</title>
        <authorList>
            <person name="Bazylinski D.A."/>
            <person name="Williams T.J."/>
            <person name="Lefevre C.T."/>
            <person name="Berg R.J."/>
            <person name="Zhang C.L."/>
            <person name="Bowser S.S."/>
            <person name="Dean A.J."/>
            <person name="Beveridge T.J."/>
        </authorList>
    </citation>
    <scope>NUCLEOTIDE SEQUENCE [LARGE SCALE GENOMIC DNA]</scope>
    <source>
        <strain evidence="2">ATCC BAA-1437 / JCM 17883 / MC-1</strain>
    </source>
</reference>